<evidence type="ECO:0000256" key="1">
    <source>
        <dbReference type="SAM" id="Coils"/>
    </source>
</evidence>
<comment type="caution">
    <text evidence="3">The sequence shown here is derived from an EMBL/GenBank/DDBJ whole genome shotgun (WGS) entry which is preliminary data.</text>
</comment>
<proteinExistence type="predicted"/>
<sequence length="233" mass="25462">MEEEPTLPLTTDQLVQGILYQAVSSVQLPIPQPSPATQTKSQLVQKKLENLKKHHEQVRANIFAQLPAPTPSDIPTKHVDELSSPRLQNLLDAKPENGQRLDVMPKRPNEPYSQPLVTSQRKPMSSQTKDVLVLMKALEVYNEFARQEMRALLEEENRLRESGGGNVVVERVGRALRREAMGGVISGPSRGRGMGTGGDANMGGVGVGGVSNSSTFPGTASNVNLSRDPRLRR</sequence>
<dbReference type="AlphaFoldDB" id="A0A9P4TTV5"/>
<reference evidence="3" key="1">
    <citation type="journal article" date="2020" name="Stud. Mycol.">
        <title>101 Dothideomycetes genomes: a test case for predicting lifestyles and emergence of pathogens.</title>
        <authorList>
            <person name="Haridas S."/>
            <person name="Albert R."/>
            <person name="Binder M."/>
            <person name="Bloem J."/>
            <person name="Labutti K."/>
            <person name="Salamov A."/>
            <person name="Andreopoulos B."/>
            <person name="Baker S."/>
            <person name="Barry K."/>
            <person name="Bills G."/>
            <person name="Bluhm B."/>
            <person name="Cannon C."/>
            <person name="Castanera R."/>
            <person name="Culley D."/>
            <person name="Daum C."/>
            <person name="Ezra D."/>
            <person name="Gonzalez J."/>
            <person name="Henrissat B."/>
            <person name="Kuo A."/>
            <person name="Liang C."/>
            <person name="Lipzen A."/>
            <person name="Lutzoni F."/>
            <person name="Magnuson J."/>
            <person name="Mondo S."/>
            <person name="Nolan M."/>
            <person name="Ohm R."/>
            <person name="Pangilinan J."/>
            <person name="Park H.-J."/>
            <person name="Ramirez L."/>
            <person name="Alfaro M."/>
            <person name="Sun H."/>
            <person name="Tritt A."/>
            <person name="Yoshinaga Y."/>
            <person name="Zwiers L.-H."/>
            <person name="Turgeon B."/>
            <person name="Goodwin S."/>
            <person name="Spatafora J."/>
            <person name="Crous P."/>
            <person name="Grigoriev I."/>
        </authorList>
    </citation>
    <scope>NUCLEOTIDE SEQUENCE</scope>
    <source>
        <strain evidence="3">CBS 130266</strain>
    </source>
</reference>
<feature type="compositionally biased region" description="Polar residues" evidence="2">
    <location>
        <begin position="111"/>
        <end position="124"/>
    </location>
</feature>
<evidence type="ECO:0000313" key="4">
    <source>
        <dbReference type="Proteomes" id="UP000800235"/>
    </source>
</evidence>
<dbReference type="Proteomes" id="UP000800235">
    <property type="component" value="Unassembled WGS sequence"/>
</dbReference>
<dbReference type="EMBL" id="MU007100">
    <property type="protein sequence ID" value="KAF2421185.1"/>
    <property type="molecule type" value="Genomic_DNA"/>
</dbReference>
<feature type="region of interest" description="Disordered" evidence="2">
    <location>
        <begin position="209"/>
        <end position="233"/>
    </location>
</feature>
<keyword evidence="1" id="KW-0175">Coiled coil</keyword>
<name>A0A9P4TTV5_9PEZI</name>
<feature type="compositionally biased region" description="Basic and acidic residues" evidence="2">
    <location>
        <begin position="93"/>
        <end position="109"/>
    </location>
</feature>
<organism evidence="3 4">
    <name type="scientific">Tothia fuscella</name>
    <dbReference type="NCBI Taxonomy" id="1048955"/>
    <lineage>
        <taxon>Eukaryota</taxon>
        <taxon>Fungi</taxon>
        <taxon>Dikarya</taxon>
        <taxon>Ascomycota</taxon>
        <taxon>Pezizomycotina</taxon>
        <taxon>Dothideomycetes</taxon>
        <taxon>Pleosporomycetidae</taxon>
        <taxon>Venturiales</taxon>
        <taxon>Cylindrosympodiaceae</taxon>
        <taxon>Tothia</taxon>
    </lineage>
</organism>
<feature type="compositionally biased region" description="Polar residues" evidence="2">
    <location>
        <begin position="216"/>
        <end position="225"/>
    </location>
</feature>
<feature type="region of interest" description="Disordered" evidence="2">
    <location>
        <begin position="91"/>
        <end position="124"/>
    </location>
</feature>
<keyword evidence="4" id="KW-1185">Reference proteome</keyword>
<accession>A0A9P4TTV5</accession>
<evidence type="ECO:0000256" key="2">
    <source>
        <dbReference type="SAM" id="MobiDB-lite"/>
    </source>
</evidence>
<feature type="coiled-coil region" evidence="1">
    <location>
        <begin position="135"/>
        <end position="162"/>
    </location>
</feature>
<gene>
    <name evidence="3" type="ORF">EJ08DRAFT_702070</name>
</gene>
<evidence type="ECO:0000313" key="3">
    <source>
        <dbReference type="EMBL" id="KAF2421185.1"/>
    </source>
</evidence>
<protein>
    <submittedName>
        <fullName evidence="3">Uncharacterized protein</fullName>
    </submittedName>
</protein>